<protein>
    <submittedName>
        <fullName evidence="2">Uncharacterized protein</fullName>
    </submittedName>
</protein>
<accession>A0A0A8Z4K4</accession>
<organism evidence="2">
    <name type="scientific">Arundo donax</name>
    <name type="common">Giant reed</name>
    <name type="synonym">Donax arundinaceus</name>
    <dbReference type="NCBI Taxonomy" id="35708"/>
    <lineage>
        <taxon>Eukaryota</taxon>
        <taxon>Viridiplantae</taxon>
        <taxon>Streptophyta</taxon>
        <taxon>Embryophyta</taxon>
        <taxon>Tracheophyta</taxon>
        <taxon>Spermatophyta</taxon>
        <taxon>Magnoliopsida</taxon>
        <taxon>Liliopsida</taxon>
        <taxon>Poales</taxon>
        <taxon>Poaceae</taxon>
        <taxon>PACMAD clade</taxon>
        <taxon>Arundinoideae</taxon>
        <taxon>Arundineae</taxon>
        <taxon>Arundo</taxon>
    </lineage>
</organism>
<feature type="region of interest" description="Disordered" evidence="1">
    <location>
        <begin position="1"/>
        <end position="34"/>
    </location>
</feature>
<sequence length="34" mass="3817">MNGVCVTKYPTSTMNPSDTRVKKPLTEPLSYEDN</sequence>
<evidence type="ECO:0000313" key="2">
    <source>
        <dbReference type="EMBL" id="JAD31675.1"/>
    </source>
</evidence>
<reference evidence="2" key="2">
    <citation type="journal article" date="2015" name="Data Brief">
        <title>Shoot transcriptome of the giant reed, Arundo donax.</title>
        <authorList>
            <person name="Barrero R.A."/>
            <person name="Guerrero F.D."/>
            <person name="Moolhuijzen P."/>
            <person name="Goolsby J.A."/>
            <person name="Tidwell J."/>
            <person name="Bellgard S.E."/>
            <person name="Bellgard M.I."/>
        </authorList>
    </citation>
    <scope>NUCLEOTIDE SEQUENCE</scope>
    <source>
        <tissue evidence="2">Shoot tissue taken approximately 20 cm above the soil surface</tissue>
    </source>
</reference>
<dbReference type="AlphaFoldDB" id="A0A0A8Z4K4"/>
<feature type="compositionally biased region" description="Polar residues" evidence="1">
    <location>
        <begin position="9"/>
        <end position="18"/>
    </location>
</feature>
<name>A0A0A8Z4K4_ARUDO</name>
<proteinExistence type="predicted"/>
<reference evidence="2" key="1">
    <citation type="submission" date="2014-09" db="EMBL/GenBank/DDBJ databases">
        <authorList>
            <person name="Magalhaes I.L.F."/>
            <person name="Oliveira U."/>
            <person name="Santos F.R."/>
            <person name="Vidigal T.H.D.A."/>
            <person name="Brescovit A.D."/>
            <person name="Santos A.J."/>
        </authorList>
    </citation>
    <scope>NUCLEOTIDE SEQUENCE</scope>
    <source>
        <tissue evidence="2">Shoot tissue taken approximately 20 cm above the soil surface</tissue>
    </source>
</reference>
<dbReference type="EMBL" id="GBRH01266220">
    <property type="protein sequence ID" value="JAD31675.1"/>
    <property type="molecule type" value="Transcribed_RNA"/>
</dbReference>
<evidence type="ECO:0000256" key="1">
    <source>
        <dbReference type="SAM" id="MobiDB-lite"/>
    </source>
</evidence>